<accession>A0A4Z0Y098</accession>
<reference evidence="2 3" key="1">
    <citation type="submission" date="2019-04" db="EMBL/GenBank/DDBJ databases">
        <authorList>
            <person name="Poehlein A."/>
            <person name="Bengelsdorf F.R."/>
            <person name="Duerre P."/>
            <person name="Daniel R."/>
        </authorList>
    </citation>
    <scope>NUCLEOTIDE SEQUENCE [LARGE SCALE GENOMIC DNA]</scope>
    <source>
        <strain evidence="2 3">BS-1</strain>
    </source>
</reference>
<evidence type="ECO:0000256" key="1">
    <source>
        <dbReference type="SAM" id="Phobius"/>
    </source>
</evidence>
<evidence type="ECO:0000313" key="2">
    <source>
        <dbReference type="EMBL" id="TGJ77309.1"/>
    </source>
</evidence>
<dbReference type="EMBL" id="SRMQ01000002">
    <property type="protein sequence ID" value="TGJ77309.1"/>
    <property type="molecule type" value="Genomic_DNA"/>
</dbReference>
<evidence type="ECO:0000313" key="3">
    <source>
        <dbReference type="Proteomes" id="UP000297714"/>
    </source>
</evidence>
<organism evidence="2 3">
    <name type="scientific">Caproiciproducens galactitolivorans</name>
    <dbReference type="NCBI Taxonomy" id="642589"/>
    <lineage>
        <taxon>Bacteria</taxon>
        <taxon>Bacillati</taxon>
        <taxon>Bacillota</taxon>
        <taxon>Clostridia</taxon>
        <taxon>Eubacteriales</taxon>
        <taxon>Acutalibacteraceae</taxon>
        <taxon>Caproiciproducens</taxon>
    </lineage>
</organism>
<feature type="transmembrane region" description="Helical" evidence="1">
    <location>
        <begin position="39"/>
        <end position="56"/>
    </location>
</feature>
<keyword evidence="3" id="KW-1185">Reference proteome</keyword>
<keyword evidence="1" id="KW-0472">Membrane</keyword>
<name>A0A4Z0Y098_9FIRM</name>
<keyword evidence="1" id="KW-1133">Transmembrane helix</keyword>
<sequence>MYWFRRMMMGRYGTDQLSIALLILYMVLSLILQFFRVPFLSLLALIPLAICFYRIFSRNINRRYAENARFLKWWYPVKTRMQKSYSRFQDRQTHRYFKCPHCSSTLRVPRGRGKICITCPVCRTEFIKKT</sequence>
<keyword evidence="1" id="KW-0812">Transmembrane</keyword>
<dbReference type="AlphaFoldDB" id="A0A4Z0Y098"/>
<dbReference type="RefSeq" id="WP_135657704.1">
    <property type="nucleotide sequence ID" value="NZ_SRMQ01000002.1"/>
</dbReference>
<protein>
    <recommendedName>
        <fullName evidence="4">Zn-finger containing protein</fullName>
    </recommendedName>
</protein>
<dbReference type="Proteomes" id="UP000297714">
    <property type="component" value="Unassembled WGS sequence"/>
</dbReference>
<evidence type="ECO:0008006" key="4">
    <source>
        <dbReference type="Google" id="ProtNLM"/>
    </source>
</evidence>
<gene>
    <name evidence="2" type="ORF">CAGA_06780</name>
</gene>
<comment type="caution">
    <text evidence="2">The sequence shown here is derived from an EMBL/GenBank/DDBJ whole genome shotgun (WGS) entry which is preliminary data.</text>
</comment>
<dbReference type="OrthoDB" id="3174166at2"/>
<proteinExistence type="predicted"/>